<evidence type="ECO:0000259" key="3">
    <source>
        <dbReference type="Pfam" id="PF12571"/>
    </source>
</evidence>
<accession>S4YR67</accession>
<dbReference type="RefSeq" id="WP_006323698.1">
    <property type="nucleotide sequence ID" value="NC_021659.1"/>
</dbReference>
<dbReference type="InterPro" id="IPR005068">
    <property type="entry name" value="Phage_lambda_Stf-r2"/>
</dbReference>
<evidence type="ECO:0000256" key="2">
    <source>
        <dbReference type="ARBA" id="ARBA00022581"/>
    </source>
</evidence>
<dbReference type="Proteomes" id="UP000014900">
    <property type="component" value="Chromosome"/>
</dbReference>
<proteinExistence type="predicted"/>
<dbReference type="InterPro" id="IPR051934">
    <property type="entry name" value="Phage_Tail_Fiber_Structural"/>
</dbReference>
<dbReference type="PANTHER" id="PTHR35191:SF1">
    <property type="entry name" value="PROPHAGE SIDE TAIL FIBER PROTEIN HOMOLOG STFQ-RELATED"/>
    <property type="match status" value="1"/>
</dbReference>
<dbReference type="PATRIC" id="fig|1348660.3.peg.757"/>
<reference evidence="4 5" key="1">
    <citation type="journal article" date="2013" name="Genome Announc.">
        <title>Genome Sequence of Serratia plymuthica Strain S13, an Endophyte with Germination- and Plant-Growth-Promoting Activity from the Flower of Styrian Oil Pumpkin.</title>
        <authorList>
            <person name="Muller H."/>
            <person name="Furnkranz M."/>
            <person name="Grube M."/>
            <person name="Berg G."/>
        </authorList>
    </citation>
    <scope>NUCLEOTIDE SEQUENCE [LARGE SCALE GENOMIC DNA]</scope>
    <source>
        <strain evidence="4">S13</strain>
    </source>
</reference>
<sequence length="487" mass="52456">MGTKYFCLLTNKGASKLASTVEGTKKIKITQMAVGDGGGFLPAPSPSATSLINENYRASLNSLTIIAGEENQLSAELLISESIGGWWIRELGLYDDEGDLIAIGNCPETYKPKMVEGSGRRQNIRMILAVSSIEKINLITDPSIIVATRDYVDDLHLVVLEKLSNHEKSRNHPDATLQAKGLVQLSNDSNSSSETLAATPKALKSVNDAAVKKTGDTISGGLTVNGTIETKSGLTTSSLSVNGSTTITGGLTAKASVELYGSTPYIDFHYNNNNGDFDTRLINDNKGVLSFHGSEYYVNGKLSATGDIWFGGKVNIDGTSSFYGGDFITKSGNITLADGNRQTNGLRLQGMGNLFTDIYHYEKFGNYHEFGIHVANGGADGWFTFRNNGEFHANGAIFASGAVLQTDGNLNGSVWGGYLNNYLDRNYVRDIRLASRGTIITDGNMTEAPSGAVITGGNGNEGNDVGYMYYRMLQKYINNNWYTVAYV</sequence>
<evidence type="ECO:0000313" key="5">
    <source>
        <dbReference type="Proteomes" id="UP000014900"/>
    </source>
</evidence>
<comment type="subcellular location">
    <subcellularLocation>
        <location evidence="1">Virion</location>
    </subcellularLocation>
</comment>
<evidence type="ECO:0000313" key="4">
    <source>
        <dbReference type="EMBL" id="AGP46800.1"/>
    </source>
</evidence>
<evidence type="ECO:0000256" key="1">
    <source>
        <dbReference type="ARBA" id="ARBA00004328"/>
    </source>
</evidence>
<dbReference type="GO" id="GO:0046718">
    <property type="term" value="P:symbiont entry into host cell"/>
    <property type="evidence" value="ECO:0007669"/>
    <property type="project" value="InterPro"/>
</dbReference>
<dbReference type="Gene3D" id="6.20.70.20">
    <property type="match status" value="1"/>
</dbReference>
<dbReference type="Pfam" id="PF12571">
    <property type="entry name" value="Phage_tail_fib"/>
    <property type="match status" value="1"/>
</dbReference>
<name>S4YR67_SERPL</name>
<dbReference type="AlphaFoldDB" id="S4YR67"/>
<gene>
    <name evidence="4" type="ORF">M621_03970</name>
</gene>
<dbReference type="HOGENOM" id="CLU_008928_11_4_6"/>
<organism evidence="4 5">
    <name type="scientific">Serratia plymuthica S13</name>
    <dbReference type="NCBI Taxonomy" id="1348660"/>
    <lineage>
        <taxon>Bacteria</taxon>
        <taxon>Pseudomonadati</taxon>
        <taxon>Pseudomonadota</taxon>
        <taxon>Gammaproteobacteria</taxon>
        <taxon>Enterobacterales</taxon>
        <taxon>Yersiniaceae</taxon>
        <taxon>Serratia</taxon>
    </lineage>
</organism>
<dbReference type="KEGG" id="sry:M621_03970"/>
<dbReference type="EMBL" id="CP006566">
    <property type="protein sequence ID" value="AGP46800.1"/>
    <property type="molecule type" value="Genomic_DNA"/>
</dbReference>
<dbReference type="InterPro" id="IPR022225">
    <property type="entry name" value="Phage_tail_fibre_N"/>
</dbReference>
<feature type="domain" description="Phage tail fibre protein N-terminal" evidence="3">
    <location>
        <begin position="1"/>
        <end position="150"/>
    </location>
</feature>
<dbReference type="PANTHER" id="PTHR35191">
    <property type="entry name" value="PROPHAGE SIDE TAIL FIBER PROTEIN HOMOLOG STFQ-RELATED"/>
    <property type="match status" value="1"/>
</dbReference>
<protein>
    <recommendedName>
        <fullName evidence="3">Phage tail fibre protein N-terminal domain-containing protein</fullName>
    </recommendedName>
</protein>
<dbReference type="Pfam" id="PF03406">
    <property type="entry name" value="Phage_fiber_2"/>
    <property type="match status" value="1"/>
</dbReference>
<keyword evidence="2" id="KW-0945">Host-virus interaction</keyword>
<dbReference type="GO" id="GO:0019062">
    <property type="term" value="P:virion attachment to host cell"/>
    <property type="evidence" value="ECO:0007669"/>
    <property type="project" value="InterPro"/>
</dbReference>